<dbReference type="AlphaFoldDB" id="Q656E4"/>
<proteinExistence type="predicted"/>
<protein>
    <submittedName>
        <fullName evidence="2">Uncharacterized protein</fullName>
    </submittedName>
</protein>
<name>Q656E4_ORYSJ</name>
<evidence type="ECO:0000313" key="2">
    <source>
        <dbReference type="EMBL" id="BAD45325.1"/>
    </source>
</evidence>
<feature type="region of interest" description="Disordered" evidence="1">
    <location>
        <begin position="13"/>
        <end position="115"/>
    </location>
</feature>
<reference evidence="2" key="1">
    <citation type="journal article" date="2002" name="Nature">
        <title>The genome sequence and structure of rice chromosome 1.</title>
        <authorList>
            <person name="Sasaki T."/>
            <person name="Matsumoto T."/>
            <person name="Yamamoto K."/>
            <person name="Sakata K."/>
            <person name="Baba T."/>
            <person name="Katayose Y."/>
            <person name="Wu J."/>
            <person name="Niimura Y."/>
            <person name="Cheng Z."/>
            <person name="Nagamura Y."/>
            <person name="Antonio B.A."/>
            <person name="Kanamori H."/>
            <person name="Hosokawa S."/>
            <person name="Masukawa M."/>
            <person name="Arikawa K."/>
            <person name="Chiden Y."/>
            <person name="Hayashi M."/>
            <person name="Okamoto M."/>
            <person name="Ando T."/>
            <person name="Aoki H."/>
            <person name="Arita K."/>
            <person name="Hamada M."/>
            <person name="Harada C."/>
            <person name="Hijishita S."/>
            <person name="Honda M."/>
            <person name="Ichikawa Y."/>
            <person name="Idonuma A."/>
            <person name="Iijima M."/>
            <person name="Ikeda M."/>
            <person name="Ikeno M."/>
            <person name="Itoh S."/>
            <person name="Itoh T."/>
            <person name="Itoh Y."/>
            <person name="Itoh Y."/>
            <person name="Iwabuchi A."/>
            <person name="Kamiya K."/>
            <person name="Karasawa W."/>
            <person name="Katagiri S."/>
            <person name="Kikuta A."/>
            <person name="Kobayashi N."/>
            <person name="Kono I."/>
            <person name="Machita K."/>
            <person name="Maehara T."/>
            <person name="Mizuno H."/>
            <person name="Mizubayashi T."/>
            <person name="Mukai Y."/>
            <person name="Nagasaki H."/>
            <person name="Nakashima M."/>
            <person name="Nakama Y."/>
            <person name="Nakamichi Y."/>
            <person name="Nakamura M."/>
            <person name="Namiki N."/>
            <person name="Negishi M."/>
            <person name="Ohta I."/>
            <person name="Ono N."/>
            <person name="Saji S."/>
            <person name="Sakai K."/>
            <person name="Shibata M."/>
            <person name="Shimokawa T."/>
            <person name="Shomura A."/>
            <person name="Song J."/>
            <person name="Takazaki Y."/>
            <person name="Terasawa K."/>
            <person name="Tsuji K."/>
            <person name="Waki K."/>
            <person name="Yamagata H."/>
            <person name="Yamane H."/>
            <person name="Yoshiki S."/>
            <person name="Yoshihara R."/>
            <person name="Yukawa K."/>
            <person name="Zhong H."/>
            <person name="Iwama H."/>
            <person name="Endo T."/>
            <person name="Ito H."/>
            <person name="Hahn J.H."/>
            <person name="Kim H.I."/>
            <person name="Eun M.Y."/>
            <person name="Yano M."/>
            <person name="Jiang J."/>
            <person name="Gojobori T."/>
        </authorList>
    </citation>
    <scope>NUCLEOTIDE SEQUENCE [LARGE SCALE GENOMIC DNA]</scope>
</reference>
<feature type="compositionally biased region" description="Low complexity" evidence="1">
    <location>
        <begin position="16"/>
        <end position="29"/>
    </location>
</feature>
<dbReference type="EMBL" id="AP003567">
    <property type="protein sequence ID" value="BAD45325.1"/>
    <property type="molecule type" value="Genomic_DNA"/>
</dbReference>
<sequence length="157" mass="16644">MSPLAAIGHVHANTISSSPSPSSVAPLSLLHRHPFPPPRAPLPSSLPNGYGGGDEENELDGIGWRWQRDKESSAVDGSRTAPRWLGAGDDDERWHGSGNNDGLDGLEWGQRQARRRGTGTTIRLDVRSAASSSSATASHGTAVFRLVTLDACMALNL</sequence>
<accession>Q656E4</accession>
<evidence type="ECO:0000256" key="1">
    <source>
        <dbReference type="SAM" id="MobiDB-lite"/>
    </source>
</evidence>
<dbReference type="Proteomes" id="UP000817658">
    <property type="component" value="Chromosome 1"/>
</dbReference>
<gene>
    <name evidence="2" type="primary">OSJNBb0022N24.16</name>
</gene>
<organism evidence="2">
    <name type="scientific">Oryza sativa subsp. japonica</name>
    <name type="common">Rice</name>
    <dbReference type="NCBI Taxonomy" id="39947"/>
    <lineage>
        <taxon>Eukaryota</taxon>
        <taxon>Viridiplantae</taxon>
        <taxon>Streptophyta</taxon>
        <taxon>Embryophyta</taxon>
        <taxon>Tracheophyta</taxon>
        <taxon>Spermatophyta</taxon>
        <taxon>Magnoliopsida</taxon>
        <taxon>Liliopsida</taxon>
        <taxon>Poales</taxon>
        <taxon>Poaceae</taxon>
        <taxon>BOP clade</taxon>
        <taxon>Oryzoideae</taxon>
        <taxon>Oryzeae</taxon>
        <taxon>Oryzinae</taxon>
        <taxon>Oryza</taxon>
        <taxon>Oryza sativa</taxon>
    </lineage>
</organism>